<dbReference type="PROSITE" id="PS51257">
    <property type="entry name" value="PROKAR_LIPOPROTEIN"/>
    <property type="match status" value="1"/>
</dbReference>
<keyword evidence="7 13" id="KW-0418">Kinase</keyword>
<feature type="domain" description="HAMP" evidence="12">
    <location>
        <begin position="296"/>
        <end position="355"/>
    </location>
</feature>
<reference evidence="13 14" key="1">
    <citation type="submission" date="2020-04" db="EMBL/GenBank/DDBJ databases">
        <title>Flammeovirga sp. SR4, a novel species isolated from seawater.</title>
        <authorList>
            <person name="Wang X."/>
        </authorList>
    </citation>
    <scope>NUCLEOTIDE SEQUENCE [LARGE SCALE GENOMIC DNA]</scope>
    <source>
        <strain evidence="13 14">ATCC 23126</strain>
    </source>
</reference>
<feature type="transmembrane region" description="Helical" evidence="10">
    <location>
        <begin position="274"/>
        <end position="295"/>
    </location>
</feature>
<dbReference type="Pfam" id="PF00512">
    <property type="entry name" value="HisKA"/>
    <property type="match status" value="1"/>
</dbReference>
<dbReference type="InterPro" id="IPR036890">
    <property type="entry name" value="HATPase_C_sf"/>
</dbReference>
<keyword evidence="10" id="KW-1133">Transmembrane helix</keyword>
<dbReference type="GO" id="GO:0005524">
    <property type="term" value="F:ATP binding"/>
    <property type="evidence" value="ECO:0007669"/>
    <property type="project" value="UniProtKB-KW"/>
</dbReference>
<sequence length="618" mass="70473">MNNGSLRGRILTVFISFSVLFSCISFITYKYIHRSEELDQVKAWLMHLEVSVLDLIKRDATDISNDLSSNYYNEISLNDFVNKRSNRVHLVSVSIDKLLNHDQIQDWELEPHLLFIDSLIDRYNAQVVNLMEAKKDLGSDTTGLYGKMYANAEVLSKLNSVSHMQLFDHMQLNGMKYLLDPKTSFVLEINKSAGQLQQELEMHPQKNKHLIKAVDDYLSAYNEIVLIYYKLGKTNTEGLKGKLNSTASYIESEFDSLSTEVSRRFISLMWRVKLSYLLVSLAAVLFTVIIGYYTASRVSMPITVLQDKTRKIIENGYVARGDDVDFKELRKPTREVAALADSFQEMYEMIQNQFAELEQGNRKLKSSKKKLMESNRVKDQFFSIISHDLKGPINTQIGFLKLLMERSNAFTPDEIQNLSKDMLNSMKNMMALMENLLSWSRSASDAIKFDIQKNNISKIINRNIDLLQPNAIDKKIKLVSEVEGDYFVEIDKNSIDCVIRNLLSNALKFTSANGKGMISVSAMERGGKLEVTITDNGIGMNEVELKKLIDPMVQFSKKGTAREKGVGLGMILVQDFVKRNNAKLFIDSQEGIGTRCTVLFDIMIEEEENKTIKQEQLS</sequence>
<evidence type="ECO:0000256" key="10">
    <source>
        <dbReference type="SAM" id="Phobius"/>
    </source>
</evidence>
<dbReference type="InterPro" id="IPR003594">
    <property type="entry name" value="HATPase_dom"/>
</dbReference>
<evidence type="ECO:0000256" key="8">
    <source>
        <dbReference type="ARBA" id="ARBA00022840"/>
    </source>
</evidence>
<name>A0A7X9XC76_9BACT</name>
<dbReference type="AlphaFoldDB" id="A0A7X9XC76"/>
<evidence type="ECO:0000256" key="1">
    <source>
        <dbReference type="ARBA" id="ARBA00000085"/>
    </source>
</evidence>
<proteinExistence type="predicted"/>
<gene>
    <name evidence="13" type="ORF">HHU12_25985</name>
</gene>
<dbReference type="InterPro" id="IPR050351">
    <property type="entry name" value="BphY/WalK/GraS-like"/>
</dbReference>
<dbReference type="SUPFAM" id="SSF47384">
    <property type="entry name" value="Homodimeric domain of signal transducing histidine kinase"/>
    <property type="match status" value="1"/>
</dbReference>
<dbReference type="InterPro" id="IPR005467">
    <property type="entry name" value="His_kinase_dom"/>
</dbReference>
<keyword evidence="6" id="KW-0547">Nucleotide-binding</keyword>
<evidence type="ECO:0000259" key="12">
    <source>
        <dbReference type="PROSITE" id="PS50885"/>
    </source>
</evidence>
<dbReference type="GO" id="GO:0030295">
    <property type="term" value="F:protein kinase activator activity"/>
    <property type="evidence" value="ECO:0007669"/>
    <property type="project" value="TreeGrafter"/>
</dbReference>
<dbReference type="SUPFAM" id="SSF55874">
    <property type="entry name" value="ATPase domain of HSP90 chaperone/DNA topoisomerase II/histidine kinase"/>
    <property type="match status" value="1"/>
</dbReference>
<comment type="catalytic activity">
    <reaction evidence="1">
        <text>ATP + protein L-histidine = ADP + protein N-phospho-L-histidine.</text>
        <dbReference type="EC" id="2.7.13.3"/>
    </reaction>
</comment>
<keyword evidence="10" id="KW-0812">Transmembrane</keyword>
<dbReference type="SMART" id="SM00388">
    <property type="entry name" value="HisKA"/>
    <property type="match status" value="1"/>
</dbReference>
<dbReference type="Gene3D" id="3.30.565.10">
    <property type="entry name" value="Histidine kinase-like ATPase, C-terminal domain"/>
    <property type="match status" value="1"/>
</dbReference>
<feature type="transmembrane region" description="Helical" evidence="10">
    <location>
        <begin position="12"/>
        <end position="32"/>
    </location>
</feature>
<keyword evidence="4" id="KW-0597">Phosphoprotein</keyword>
<dbReference type="InterPro" id="IPR003660">
    <property type="entry name" value="HAMP_dom"/>
</dbReference>
<feature type="domain" description="Histidine kinase" evidence="11">
    <location>
        <begin position="384"/>
        <end position="604"/>
    </location>
</feature>
<dbReference type="SMART" id="SM00387">
    <property type="entry name" value="HATPase_c"/>
    <property type="match status" value="1"/>
</dbReference>
<dbReference type="PANTHER" id="PTHR42878:SF7">
    <property type="entry name" value="SENSOR HISTIDINE KINASE GLRK"/>
    <property type="match status" value="1"/>
</dbReference>
<comment type="caution">
    <text evidence="13">The sequence shown here is derived from an EMBL/GenBank/DDBJ whole genome shotgun (WGS) entry which is preliminary data.</text>
</comment>
<comment type="subcellular location">
    <subcellularLocation>
        <location evidence="2">Membrane</location>
    </subcellularLocation>
</comment>
<evidence type="ECO:0000256" key="2">
    <source>
        <dbReference type="ARBA" id="ARBA00004370"/>
    </source>
</evidence>
<dbReference type="RefSeq" id="WP_169659658.1">
    <property type="nucleotide sequence ID" value="NZ_JABANE010000098.1"/>
</dbReference>
<evidence type="ECO:0000256" key="6">
    <source>
        <dbReference type="ARBA" id="ARBA00022741"/>
    </source>
</evidence>
<evidence type="ECO:0000256" key="4">
    <source>
        <dbReference type="ARBA" id="ARBA00022553"/>
    </source>
</evidence>
<dbReference type="CDD" id="cd00082">
    <property type="entry name" value="HisKA"/>
    <property type="match status" value="1"/>
</dbReference>
<dbReference type="Gene3D" id="6.10.340.10">
    <property type="match status" value="1"/>
</dbReference>
<dbReference type="PROSITE" id="PS50885">
    <property type="entry name" value="HAMP"/>
    <property type="match status" value="1"/>
</dbReference>
<dbReference type="GO" id="GO:0007234">
    <property type="term" value="P:osmosensory signaling via phosphorelay pathway"/>
    <property type="evidence" value="ECO:0007669"/>
    <property type="project" value="TreeGrafter"/>
</dbReference>
<evidence type="ECO:0000256" key="9">
    <source>
        <dbReference type="ARBA" id="ARBA00023012"/>
    </source>
</evidence>
<dbReference type="InterPro" id="IPR036097">
    <property type="entry name" value="HisK_dim/P_sf"/>
</dbReference>
<dbReference type="GO" id="GO:0000156">
    <property type="term" value="F:phosphorelay response regulator activity"/>
    <property type="evidence" value="ECO:0007669"/>
    <property type="project" value="TreeGrafter"/>
</dbReference>
<dbReference type="Pfam" id="PF02518">
    <property type="entry name" value="HATPase_c"/>
    <property type="match status" value="1"/>
</dbReference>
<keyword evidence="9" id="KW-0902">Two-component regulatory system</keyword>
<evidence type="ECO:0000256" key="3">
    <source>
        <dbReference type="ARBA" id="ARBA00012438"/>
    </source>
</evidence>
<keyword evidence="8" id="KW-0067">ATP-binding</keyword>
<evidence type="ECO:0000256" key="7">
    <source>
        <dbReference type="ARBA" id="ARBA00022777"/>
    </source>
</evidence>
<evidence type="ECO:0000259" key="11">
    <source>
        <dbReference type="PROSITE" id="PS50109"/>
    </source>
</evidence>
<dbReference type="PANTHER" id="PTHR42878">
    <property type="entry name" value="TWO-COMPONENT HISTIDINE KINASE"/>
    <property type="match status" value="1"/>
</dbReference>
<evidence type="ECO:0000313" key="14">
    <source>
        <dbReference type="Proteomes" id="UP000576082"/>
    </source>
</evidence>
<keyword evidence="14" id="KW-1185">Reference proteome</keyword>
<keyword evidence="10" id="KW-0472">Membrane</keyword>
<dbReference type="EMBL" id="JABANE010000098">
    <property type="protein sequence ID" value="NME71443.1"/>
    <property type="molecule type" value="Genomic_DNA"/>
</dbReference>
<organism evidence="13 14">
    <name type="scientific">Flammeovirga aprica JL-4</name>
    <dbReference type="NCBI Taxonomy" id="694437"/>
    <lineage>
        <taxon>Bacteria</taxon>
        <taxon>Pseudomonadati</taxon>
        <taxon>Bacteroidota</taxon>
        <taxon>Cytophagia</taxon>
        <taxon>Cytophagales</taxon>
        <taxon>Flammeovirgaceae</taxon>
        <taxon>Flammeovirga</taxon>
    </lineage>
</organism>
<dbReference type="InterPro" id="IPR003661">
    <property type="entry name" value="HisK_dim/P_dom"/>
</dbReference>
<evidence type="ECO:0000256" key="5">
    <source>
        <dbReference type="ARBA" id="ARBA00022679"/>
    </source>
</evidence>
<dbReference type="GO" id="GO:0016020">
    <property type="term" value="C:membrane"/>
    <property type="evidence" value="ECO:0007669"/>
    <property type="project" value="UniProtKB-SubCell"/>
</dbReference>
<protein>
    <recommendedName>
        <fullName evidence="3">histidine kinase</fullName>
        <ecNumber evidence="3">2.7.13.3</ecNumber>
    </recommendedName>
</protein>
<dbReference type="Proteomes" id="UP000576082">
    <property type="component" value="Unassembled WGS sequence"/>
</dbReference>
<dbReference type="EC" id="2.7.13.3" evidence="3"/>
<accession>A0A7X9XC76</accession>
<evidence type="ECO:0000313" key="13">
    <source>
        <dbReference type="EMBL" id="NME71443.1"/>
    </source>
</evidence>
<dbReference type="GO" id="GO:0000155">
    <property type="term" value="F:phosphorelay sensor kinase activity"/>
    <property type="evidence" value="ECO:0007669"/>
    <property type="project" value="InterPro"/>
</dbReference>
<keyword evidence="5" id="KW-0808">Transferase</keyword>
<dbReference type="Gene3D" id="1.10.287.130">
    <property type="match status" value="1"/>
</dbReference>
<dbReference type="PROSITE" id="PS50109">
    <property type="entry name" value="HIS_KIN"/>
    <property type="match status" value="1"/>
</dbReference>